<evidence type="ECO:0000256" key="3">
    <source>
        <dbReference type="ARBA" id="ARBA00010617"/>
    </source>
</evidence>
<keyword evidence="8 10" id="KW-0503">Monooxygenase</keyword>
<dbReference type="InterPro" id="IPR017972">
    <property type="entry name" value="Cyt_P450_CS"/>
</dbReference>
<organism evidence="11 12">
    <name type="scientific">Mycena maculata</name>
    <dbReference type="NCBI Taxonomy" id="230809"/>
    <lineage>
        <taxon>Eukaryota</taxon>
        <taxon>Fungi</taxon>
        <taxon>Dikarya</taxon>
        <taxon>Basidiomycota</taxon>
        <taxon>Agaricomycotina</taxon>
        <taxon>Agaricomycetes</taxon>
        <taxon>Agaricomycetidae</taxon>
        <taxon>Agaricales</taxon>
        <taxon>Marasmiineae</taxon>
        <taxon>Mycenaceae</taxon>
        <taxon>Mycena</taxon>
    </lineage>
</organism>
<dbReference type="AlphaFoldDB" id="A0AAD7HMV6"/>
<comment type="cofactor">
    <cofactor evidence="1 9">
        <name>heme</name>
        <dbReference type="ChEBI" id="CHEBI:30413"/>
    </cofactor>
</comment>
<gene>
    <name evidence="11" type="ORF">DFH07DRAFT_1067208</name>
</gene>
<dbReference type="EMBL" id="JARJLG010000246">
    <property type="protein sequence ID" value="KAJ7723509.1"/>
    <property type="molecule type" value="Genomic_DNA"/>
</dbReference>
<evidence type="ECO:0000256" key="10">
    <source>
        <dbReference type="RuleBase" id="RU000461"/>
    </source>
</evidence>
<comment type="similarity">
    <text evidence="3 10">Belongs to the cytochrome P450 family.</text>
</comment>
<evidence type="ECO:0000256" key="4">
    <source>
        <dbReference type="ARBA" id="ARBA00022617"/>
    </source>
</evidence>
<dbReference type="PANTHER" id="PTHR46300">
    <property type="entry name" value="P450, PUTATIVE (EUROFUNG)-RELATED-RELATED"/>
    <property type="match status" value="1"/>
</dbReference>
<accession>A0AAD7HMV6</accession>
<dbReference type="GO" id="GO:0020037">
    <property type="term" value="F:heme binding"/>
    <property type="evidence" value="ECO:0007669"/>
    <property type="project" value="InterPro"/>
</dbReference>
<keyword evidence="7 9" id="KW-0408">Iron</keyword>
<evidence type="ECO:0000256" key="7">
    <source>
        <dbReference type="ARBA" id="ARBA00023004"/>
    </source>
</evidence>
<evidence type="ECO:0000256" key="1">
    <source>
        <dbReference type="ARBA" id="ARBA00001971"/>
    </source>
</evidence>
<dbReference type="PANTHER" id="PTHR46300:SF7">
    <property type="entry name" value="P450, PUTATIVE (EUROFUNG)-RELATED"/>
    <property type="match status" value="1"/>
</dbReference>
<sequence>MLSLGTLRAMWALGLGLALYALHARRNRSKLPLPPGPKKLPLVGNLFQIPLFHPWETYMAWRKEFNSDIIHLDVAGKSLVILSSIKATETLLEKRSSIYSDRARVPMVGELMGWDFNVAMMKYGDEWRANRRLFNQGFTAKASMKYQPKQVTATHHLLQRFVESPDEFMTHFRQWAGEIIMSIAYGIDVLPANDPYVALANEAVHTLSNAGVPGKYLVDSLPILKYVPAWFPGAGFKRDAIAWRKLARAMRDVPFAETKRQMELGIAPPSFAAESLAALKESENSFYTEATVQSTTGTMYTGGADTSVSALNTFDENALPHVAAVVKETLRWKNVGPIAVPHYLGVEDEYKGYRIPAGSVVVGNTWAIMHDEVTYPDPYAFKPERFLLNGRLNPAVQDPDAAFGFGRRLCPGRHMATAALWITVASVLATFDITKPLDENGREIEPSYEFDSGFINSPLPFKACIRLRSQQALTLIQASGNVHDQDDA</sequence>
<dbReference type="InterPro" id="IPR002401">
    <property type="entry name" value="Cyt_P450_E_grp-I"/>
</dbReference>
<dbReference type="CDD" id="cd11065">
    <property type="entry name" value="CYP64-like"/>
    <property type="match status" value="1"/>
</dbReference>
<name>A0AAD7HMV6_9AGAR</name>
<comment type="pathway">
    <text evidence="2">Secondary metabolite biosynthesis.</text>
</comment>
<evidence type="ECO:0000256" key="8">
    <source>
        <dbReference type="ARBA" id="ARBA00023033"/>
    </source>
</evidence>
<proteinExistence type="inferred from homology"/>
<dbReference type="InterPro" id="IPR050364">
    <property type="entry name" value="Cytochrome_P450_fung"/>
</dbReference>
<evidence type="ECO:0000313" key="12">
    <source>
        <dbReference type="Proteomes" id="UP001215280"/>
    </source>
</evidence>
<reference evidence="11" key="1">
    <citation type="submission" date="2023-03" db="EMBL/GenBank/DDBJ databases">
        <title>Massive genome expansion in bonnet fungi (Mycena s.s.) driven by repeated elements and novel gene families across ecological guilds.</title>
        <authorList>
            <consortium name="Lawrence Berkeley National Laboratory"/>
            <person name="Harder C.B."/>
            <person name="Miyauchi S."/>
            <person name="Viragh M."/>
            <person name="Kuo A."/>
            <person name="Thoen E."/>
            <person name="Andreopoulos B."/>
            <person name="Lu D."/>
            <person name="Skrede I."/>
            <person name="Drula E."/>
            <person name="Henrissat B."/>
            <person name="Morin E."/>
            <person name="Kohler A."/>
            <person name="Barry K."/>
            <person name="LaButti K."/>
            <person name="Morin E."/>
            <person name="Salamov A."/>
            <person name="Lipzen A."/>
            <person name="Mereny Z."/>
            <person name="Hegedus B."/>
            <person name="Baldrian P."/>
            <person name="Stursova M."/>
            <person name="Weitz H."/>
            <person name="Taylor A."/>
            <person name="Grigoriev I.V."/>
            <person name="Nagy L.G."/>
            <person name="Martin F."/>
            <person name="Kauserud H."/>
        </authorList>
    </citation>
    <scope>NUCLEOTIDE SEQUENCE</scope>
    <source>
        <strain evidence="11">CBHHK188m</strain>
    </source>
</reference>
<dbReference type="PRINTS" id="PR00463">
    <property type="entry name" value="EP450I"/>
</dbReference>
<evidence type="ECO:0000313" key="11">
    <source>
        <dbReference type="EMBL" id="KAJ7723509.1"/>
    </source>
</evidence>
<dbReference type="PROSITE" id="PS00086">
    <property type="entry name" value="CYTOCHROME_P450"/>
    <property type="match status" value="1"/>
</dbReference>
<evidence type="ECO:0000256" key="5">
    <source>
        <dbReference type="ARBA" id="ARBA00022723"/>
    </source>
</evidence>
<protein>
    <submittedName>
        <fullName evidence="11">Cytochrome P450</fullName>
    </submittedName>
</protein>
<feature type="binding site" description="axial binding residue" evidence="9">
    <location>
        <position position="410"/>
    </location>
    <ligand>
        <name>heme</name>
        <dbReference type="ChEBI" id="CHEBI:30413"/>
    </ligand>
    <ligandPart>
        <name>Fe</name>
        <dbReference type="ChEBI" id="CHEBI:18248"/>
    </ligandPart>
</feature>
<keyword evidence="6 10" id="KW-0560">Oxidoreductase</keyword>
<dbReference type="GO" id="GO:0004497">
    <property type="term" value="F:monooxygenase activity"/>
    <property type="evidence" value="ECO:0007669"/>
    <property type="project" value="UniProtKB-KW"/>
</dbReference>
<evidence type="ECO:0000256" key="6">
    <source>
        <dbReference type="ARBA" id="ARBA00023002"/>
    </source>
</evidence>
<keyword evidence="12" id="KW-1185">Reference proteome</keyword>
<dbReference type="GO" id="GO:0005506">
    <property type="term" value="F:iron ion binding"/>
    <property type="evidence" value="ECO:0007669"/>
    <property type="project" value="InterPro"/>
</dbReference>
<comment type="caution">
    <text evidence="11">The sequence shown here is derived from an EMBL/GenBank/DDBJ whole genome shotgun (WGS) entry which is preliminary data.</text>
</comment>
<dbReference type="InterPro" id="IPR036396">
    <property type="entry name" value="Cyt_P450_sf"/>
</dbReference>
<dbReference type="Gene3D" id="1.10.630.10">
    <property type="entry name" value="Cytochrome P450"/>
    <property type="match status" value="2"/>
</dbReference>
<keyword evidence="4 9" id="KW-0349">Heme</keyword>
<evidence type="ECO:0000256" key="2">
    <source>
        <dbReference type="ARBA" id="ARBA00005179"/>
    </source>
</evidence>
<keyword evidence="5 9" id="KW-0479">Metal-binding</keyword>
<dbReference type="GO" id="GO:0016705">
    <property type="term" value="F:oxidoreductase activity, acting on paired donors, with incorporation or reduction of molecular oxygen"/>
    <property type="evidence" value="ECO:0007669"/>
    <property type="project" value="InterPro"/>
</dbReference>
<evidence type="ECO:0000256" key="9">
    <source>
        <dbReference type="PIRSR" id="PIRSR602401-1"/>
    </source>
</evidence>
<dbReference type="Proteomes" id="UP001215280">
    <property type="component" value="Unassembled WGS sequence"/>
</dbReference>
<dbReference type="InterPro" id="IPR001128">
    <property type="entry name" value="Cyt_P450"/>
</dbReference>
<dbReference type="SUPFAM" id="SSF48264">
    <property type="entry name" value="Cytochrome P450"/>
    <property type="match status" value="1"/>
</dbReference>
<dbReference type="Pfam" id="PF00067">
    <property type="entry name" value="p450"/>
    <property type="match status" value="2"/>
</dbReference>